<gene>
    <name evidence="14" type="ORF">A8C56_09460</name>
</gene>
<keyword evidence="6" id="KW-1015">Disulfide bond</keyword>
<evidence type="ECO:0000256" key="7">
    <source>
        <dbReference type="ARBA" id="ARBA00023284"/>
    </source>
</evidence>
<dbReference type="PROSITE" id="PS51257">
    <property type="entry name" value="PROKAR_LIPOPROTEIN"/>
    <property type="match status" value="1"/>
</dbReference>
<dbReference type="GO" id="GO:0005737">
    <property type="term" value="C:cytoplasm"/>
    <property type="evidence" value="ECO:0007669"/>
    <property type="project" value="TreeGrafter"/>
</dbReference>
<dbReference type="Gene3D" id="3.40.30.10">
    <property type="entry name" value="Glutaredoxin"/>
    <property type="match status" value="1"/>
</dbReference>
<comment type="similarity">
    <text evidence="9">Belongs to the peroxiredoxin family. BCP/PrxQ subfamily.</text>
</comment>
<feature type="chain" id="PRO_5008389682" description="thioredoxin-dependent peroxiredoxin" evidence="12">
    <location>
        <begin position="25"/>
        <end position="228"/>
    </location>
</feature>
<evidence type="ECO:0000256" key="10">
    <source>
        <dbReference type="ARBA" id="ARBA00042639"/>
    </source>
</evidence>
<dbReference type="Proteomes" id="UP000077667">
    <property type="component" value="Chromosome"/>
</dbReference>
<dbReference type="GO" id="GO:0045454">
    <property type="term" value="P:cell redox homeostasis"/>
    <property type="evidence" value="ECO:0007669"/>
    <property type="project" value="TreeGrafter"/>
</dbReference>
<dbReference type="InterPro" id="IPR000866">
    <property type="entry name" value="AhpC/TSA"/>
</dbReference>
<dbReference type="InterPro" id="IPR036249">
    <property type="entry name" value="Thioredoxin-like_sf"/>
</dbReference>
<evidence type="ECO:0000256" key="3">
    <source>
        <dbReference type="ARBA" id="ARBA00022559"/>
    </source>
</evidence>
<dbReference type="PANTHER" id="PTHR42801">
    <property type="entry name" value="THIOREDOXIN-DEPENDENT PEROXIDE REDUCTASE"/>
    <property type="match status" value="1"/>
</dbReference>
<keyword evidence="12" id="KW-0732">Signal</keyword>
<evidence type="ECO:0000256" key="5">
    <source>
        <dbReference type="ARBA" id="ARBA00023002"/>
    </source>
</evidence>
<dbReference type="KEGG" id="nia:A8C56_09460"/>
<evidence type="ECO:0000256" key="2">
    <source>
        <dbReference type="ARBA" id="ARBA00013017"/>
    </source>
</evidence>
<dbReference type="InterPro" id="IPR050924">
    <property type="entry name" value="Peroxiredoxin_BCP/PrxQ"/>
</dbReference>
<dbReference type="EC" id="1.11.1.24" evidence="2"/>
<dbReference type="CDD" id="cd02970">
    <property type="entry name" value="PRX_like2"/>
    <property type="match status" value="1"/>
</dbReference>
<keyword evidence="3" id="KW-0575">Peroxidase</keyword>
<keyword evidence="7" id="KW-0676">Redox-active center</keyword>
<evidence type="ECO:0000256" key="11">
    <source>
        <dbReference type="ARBA" id="ARBA00049091"/>
    </source>
</evidence>
<feature type="domain" description="Thioredoxin" evidence="13">
    <location>
        <begin position="58"/>
        <end position="226"/>
    </location>
</feature>
<evidence type="ECO:0000256" key="12">
    <source>
        <dbReference type="SAM" id="SignalP"/>
    </source>
</evidence>
<evidence type="ECO:0000313" key="14">
    <source>
        <dbReference type="EMBL" id="ANH81177.1"/>
    </source>
</evidence>
<dbReference type="GO" id="GO:0008379">
    <property type="term" value="F:thioredoxin peroxidase activity"/>
    <property type="evidence" value="ECO:0007669"/>
    <property type="project" value="TreeGrafter"/>
</dbReference>
<comment type="catalytic activity">
    <reaction evidence="11">
        <text>a hydroperoxide + [thioredoxin]-dithiol = an alcohol + [thioredoxin]-disulfide + H2O</text>
        <dbReference type="Rhea" id="RHEA:62620"/>
        <dbReference type="Rhea" id="RHEA-COMP:10698"/>
        <dbReference type="Rhea" id="RHEA-COMP:10700"/>
        <dbReference type="ChEBI" id="CHEBI:15377"/>
        <dbReference type="ChEBI" id="CHEBI:29950"/>
        <dbReference type="ChEBI" id="CHEBI:30879"/>
        <dbReference type="ChEBI" id="CHEBI:35924"/>
        <dbReference type="ChEBI" id="CHEBI:50058"/>
        <dbReference type="EC" id="1.11.1.24"/>
    </reaction>
</comment>
<dbReference type="InterPro" id="IPR013766">
    <property type="entry name" value="Thioredoxin_domain"/>
</dbReference>
<dbReference type="GO" id="GO:0034599">
    <property type="term" value="P:cellular response to oxidative stress"/>
    <property type="evidence" value="ECO:0007669"/>
    <property type="project" value="TreeGrafter"/>
</dbReference>
<proteinExistence type="inferred from homology"/>
<keyword evidence="5" id="KW-0560">Oxidoreductase</keyword>
<evidence type="ECO:0000256" key="1">
    <source>
        <dbReference type="ARBA" id="ARBA00003330"/>
    </source>
</evidence>
<keyword evidence="4" id="KW-0049">Antioxidant</keyword>
<evidence type="ECO:0000313" key="15">
    <source>
        <dbReference type="Proteomes" id="UP000077667"/>
    </source>
</evidence>
<evidence type="ECO:0000256" key="4">
    <source>
        <dbReference type="ARBA" id="ARBA00022862"/>
    </source>
</evidence>
<evidence type="ECO:0000256" key="8">
    <source>
        <dbReference type="ARBA" id="ARBA00032824"/>
    </source>
</evidence>
<organism evidence="14 15">
    <name type="scientific">Niabella ginsenosidivorans</name>
    <dbReference type="NCBI Taxonomy" id="1176587"/>
    <lineage>
        <taxon>Bacteria</taxon>
        <taxon>Pseudomonadati</taxon>
        <taxon>Bacteroidota</taxon>
        <taxon>Chitinophagia</taxon>
        <taxon>Chitinophagales</taxon>
        <taxon>Chitinophagaceae</taxon>
        <taxon>Niabella</taxon>
    </lineage>
</organism>
<protein>
    <recommendedName>
        <fullName evidence="2">thioredoxin-dependent peroxiredoxin</fullName>
        <ecNumber evidence="2">1.11.1.24</ecNumber>
    </recommendedName>
    <alternativeName>
        <fullName evidence="8">Thioredoxin peroxidase</fullName>
    </alternativeName>
    <alternativeName>
        <fullName evidence="10">Thioredoxin-dependent peroxiredoxin Bcp</fullName>
    </alternativeName>
</protein>
<accession>A0A1A9I0J9</accession>
<dbReference type="Pfam" id="PF00578">
    <property type="entry name" value="AhpC-TSA"/>
    <property type="match status" value="1"/>
</dbReference>
<name>A0A1A9I0J9_9BACT</name>
<dbReference type="OrthoDB" id="9805634at2"/>
<dbReference type="EMBL" id="CP015772">
    <property type="protein sequence ID" value="ANH81177.1"/>
    <property type="molecule type" value="Genomic_DNA"/>
</dbReference>
<dbReference type="RefSeq" id="WP_067754981.1">
    <property type="nucleotide sequence ID" value="NZ_CP015772.1"/>
</dbReference>
<dbReference type="SUPFAM" id="SSF52833">
    <property type="entry name" value="Thioredoxin-like"/>
    <property type="match status" value="1"/>
</dbReference>
<dbReference type="STRING" id="1176587.A8C56_09460"/>
<sequence>MSTLIKIVIAAFLSVACSIGGVHAQQHKEIKSPGMNGKMKMEAMPSVIPQRPEDISPLLYGEKIPMAVLPSASGQMVDLSKAISRKPTILVFYRGGWCPYCSRQLSGLQEVLPELEKLGYQLIAISTDTPEGLMQSAQKEKLSYLLLSDADLTLSKQVGIAYKAPKGYWEMLPKTTGGKDADLLLPVPSVFILDRTGTIHFEYINPNFKQRLSPDLLKAAAASIRKNL</sequence>
<evidence type="ECO:0000259" key="13">
    <source>
        <dbReference type="PROSITE" id="PS51352"/>
    </source>
</evidence>
<reference evidence="14 15" key="1">
    <citation type="submission" date="2016-05" db="EMBL/GenBank/DDBJ databases">
        <title>Niabella ginsenosidivorans BS26 whole genome sequencing.</title>
        <authorList>
            <person name="Im W.T."/>
            <person name="Siddiqi M.Z."/>
        </authorList>
    </citation>
    <scope>NUCLEOTIDE SEQUENCE [LARGE SCALE GENOMIC DNA]</scope>
    <source>
        <strain evidence="14 15">BS26</strain>
    </source>
</reference>
<feature type="signal peptide" evidence="12">
    <location>
        <begin position="1"/>
        <end position="24"/>
    </location>
</feature>
<comment type="function">
    <text evidence="1">Thiol-specific peroxidase that catalyzes the reduction of hydrogen peroxide and organic hydroperoxides to water and alcohols, respectively. Plays a role in cell protection against oxidative stress by detoxifying peroxides and as sensor of hydrogen peroxide-mediated signaling events.</text>
</comment>
<evidence type="ECO:0000256" key="6">
    <source>
        <dbReference type="ARBA" id="ARBA00023157"/>
    </source>
</evidence>
<evidence type="ECO:0000256" key="9">
    <source>
        <dbReference type="ARBA" id="ARBA00038489"/>
    </source>
</evidence>
<dbReference type="PANTHER" id="PTHR42801:SF7">
    <property type="entry name" value="SLL1159 PROTEIN"/>
    <property type="match status" value="1"/>
</dbReference>
<dbReference type="PROSITE" id="PS51352">
    <property type="entry name" value="THIOREDOXIN_2"/>
    <property type="match status" value="1"/>
</dbReference>
<keyword evidence="15" id="KW-1185">Reference proteome</keyword>
<dbReference type="AlphaFoldDB" id="A0A1A9I0J9"/>